<comment type="subcellular location">
    <subcellularLocation>
        <location evidence="1">Golgi apparatus membrane</location>
        <topology evidence="1">Single-pass type II membrane protein</topology>
    </subcellularLocation>
</comment>
<keyword evidence="14" id="KW-1185">Reference proteome</keyword>
<evidence type="ECO:0000256" key="1">
    <source>
        <dbReference type="ARBA" id="ARBA00004323"/>
    </source>
</evidence>
<keyword evidence="6" id="KW-1133">Transmembrane helix</keyword>
<reference evidence="13" key="5">
    <citation type="journal article" date="2021" name="G3 (Bethesda)">
        <title>Aegilops tauschii genome assembly Aet v5.0 features greater sequence contiguity and improved annotation.</title>
        <authorList>
            <person name="Wang L."/>
            <person name="Zhu T."/>
            <person name="Rodriguez J.C."/>
            <person name="Deal K.R."/>
            <person name="Dubcovsky J."/>
            <person name="McGuire P.E."/>
            <person name="Lux T."/>
            <person name="Spannagl M."/>
            <person name="Mayer K.F.X."/>
            <person name="Baldrich P."/>
            <person name="Meyers B.C."/>
            <person name="Huo N."/>
            <person name="Gu Y.Q."/>
            <person name="Zhou H."/>
            <person name="Devos K.M."/>
            <person name="Bennetzen J.L."/>
            <person name="Unver T."/>
            <person name="Budak H."/>
            <person name="Gulick P.J."/>
            <person name="Galiba G."/>
            <person name="Kalapos B."/>
            <person name="Nelson D.R."/>
            <person name="Li P."/>
            <person name="You F.M."/>
            <person name="Luo M.C."/>
            <person name="Dvorak J."/>
        </authorList>
    </citation>
    <scope>NUCLEOTIDE SEQUENCE [LARGE SCALE GENOMIC DNA]</scope>
    <source>
        <strain evidence="13">cv. AL8/78</strain>
    </source>
</reference>
<feature type="domain" description="Trichome birefringence-like C-terminal" evidence="11">
    <location>
        <begin position="52"/>
        <end position="120"/>
    </location>
</feature>
<name>A0A453FUZ0_AEGTS</name>
<reference evidence="13" key="4">
    <citation type="submission" date="2019-03" db="UniProtKB">
        <authorList>
            <consortium name="EnsemblPlants"/>
        </authorList>
    </citation>
    <scope>IDENTIFICATION</scope>
</reference>
<dbReference type="AlphaFoldDB" id="A0A453FUZ0"/>
<keyword evidence="8" id="KW-0472">Membrane</keyword>
<feature type="domain" description="Trichome birefringence-like N-terminal" evidence="12">
    <location>
        <begin position="2"/>
        <end position="51"/>
    </location>
</feature>
<dbReference type="PANTHER" id="PTHR32285">
    <property type="entry name" value="PROTEIN TRICHOME BIREFRINGENCE-LIKE 9-RELATED"/>
    <property type="match status" value="1"/>
</dbReference>
<evidence type="ECO:0000256" key="2">
    <source>
        <dbReference type="ARBA" id="ARBA00007727"/>
    </source>
</evidence>
<dbReference type="InterPro" id="IPR029962">
    <property type="entry name" value="TBL"/>
</dbReference>
<dbReference type="GO" id="GO:0000139">
    <property type="term" value="C:Golgi membrane"/>
    <property type="evidence" value="ECO:0007669"/>
    <property type="project" value="UniProtKB-SubCell"/>
</dbReference>
<reference evidence="14" key="1">
    <citation type="journal article" date="2014" name="Science">
        <title>Ancient hybridizations among the ancestral genomes of bread wheat.</title>
        <authorList>
            <consortium name="International Wheat Genome Sequencing Consortium,"/>
            <person name="Marcussen T."/>
            <person name="Sandve S.R."/>
            <person name="Heier L."/>
            <person name="Spannagl M."/>
            <person name="Pfeifer M."/>
            <person name="Jakobsen K.S."/>
            <person name="Wulff B.B."/>
            <person name="Steuernagel B."/>
            <person name="Mayer K.F."/>
            <person name="Olsen O.A."/>
        </authorList>
    </citation>
    <scope>NUCLEOTIDE SEQUENCE [LARGE SCALE GENOMIC DNA]</scope>
    <source>
        <strain evidence="14">cv. AL8/78</strain>
    </source>
</reference>
<reference evidence="14" key="2">
    <citation type="journal article" date="2017" name="Nat. Plants">
        <title>The Aegilops tauschii genome reveals multiple impacts of transposons.</title>
        <authorList>
            <person name="Zhao G."/>
            <person name="Zou C."/>
            <person name="Li K."/>
            <person name="Wang K."/>
            <person name="Li T."/>
            <person name="Gao L."/>
            <person name="Zhang X."/>
            <person name="Wang H."/>
            <person name="Yang Z."/>
            <person name="Liu X."/>
            <person name="Jiang W."/>
            <person name="Mao L."/>
            <person name="Kong X."/>
            <person name="Jiao Y."/>
            <person name="Jia J."/>
        </authorList>
    </citation>
    <scope>NUCLEOTIDE SEQUENCE [LARGE SCALE GENOMIC DNA]</scope>
    <source>
        <strain evidence="14">cv. AL8/78</strain>
    </source>
</reference>
<keyword evidence="10" id="KW-0325">Glycoprotein</keyword>
<dbReference type="GO" id="GO:1990538">
    <property type="term" value="F:xylan O-acetyltransferase activity"/>
    <property type="evidence" value="ECO:0007669"/>
    <property type="project" value="UniProtKB-ARBA"/>
</dbReference>
<evidence type="ECO:0000256" key="8">
    <source>
        <dbReference type="ARBA" id="ARBA00023136"/>
    </source>
</evidence>
<evidence type="ECO:0000259" key="12">
    <source>
        <dbReference type="Pfam" id="PF14416"/>
    </source>
</evidence>
<evidence type="ECO:0000256" key="4">
    <source>
        <dbReference type="ARBA" id="ARBA00022692"/>
    </source>
</evidence>
<keyword evidence="7" id="KW-0333">Golgi apparatus</keyword>
<evidence type="ECO:0000256" key="6">
    <source>
        <dbReference type="ARBA" id="ARBA00022989"/>
    </source>
</evidence>
<evidence type="ECO:0000256" key="10">
    <source>
        <dbReference type="ARBA" id="ARBA00023180"/>
    </source>
</evidence>
<accession>A0A453FUZ0</accession>
<organism evidence="13 14">
    <name type="scientific">Aegilops tauschii subsp. strangulata</name>
    <name type="common">Goatgrass</name>
    <dbReference type="NCBI Taxonomy" id="200361"/>
    <lineage>
        <taxon>Eukaryota</taxon>
        <taxon>Viridiplantae</taxon>
        <taxon>Streptophyta</taxon>
        <taxon>Embryophyta</taxon>
        <taxon>Tracheophyta</taxon>
        <taxon>Spermatophyta</taxon>
        <taxon>Magnoliopsida</taxon>
        <taxon>Liliopsida</taxon>
        <taxon>Poales</taxon>
        <taxon>Poaceae</taxon>
        <taxon>BOP clade</taxon>
        <taxon>Pooideae</taxon>
        <taxon>Triticodae</taxon>
        <taxon>Triticeae</taxon>
        <taxon>Triticinae</taxon>
        <taxon>Aegilops</taxon>
    </lineage>
</organism>
<keyword evidence="9" id="KW-1015">Disulfide bond</keyword>
<dbReference type="Gramene" id="AET3Gv20788500.4">
    <property type="protein sequence ID" value="AET3Gv20788500.4"/>
    <property type="gene ID" value="AET3Gv20788500"/>
</dbReference>
<evidence type="ECO:0000256" key="5">
    <source>
        <dbReference type="ARBA" id="ARBA00022968"/>
    </source>
</evidence>
<dbReference type="PANTHER" id="PTHR32285:SF10">
    <property type="entry name" value="XYLAN O-ACETYLTRANSFERASE 1"/>
    <property type="match status" value="1"/>
</dbReference>
<dbReference type="Proteomes" id="UP000015105">
    <property type="component" value="Chromosome 3D"/>
</dbReference>
<evidence type="ECO:0000256" key="9">
    <source>
        <dbReference type="ARBA" id="ARBA00023157"/>
    </source>
</evidence>
<evidence type="ECO:0000259" key="11">
    <source>
        <dbReference type="Pfam" id="PF13839"/>
    </source>
</evidence>
<evidence type="ECO:0008006" key="15">
    <source>
        <dbReference type="Google" id="ProtNLM"/>
    </source>
</evidence>
<sequence length="203" mass="23330">MSKGEWVFDNASYPLYREEECSFLTSQVTCMKNGRRDDNYQKWRWQPKDCDMPRFDAKLFIERLRNKRFMFVGDSLNRNQWESMVCLVQSAVSPDKKYVTWEDQRVVFHAWVSTYHKTMAVPAASLSRPAGSCRQRSRTNLSQLANRQGPRLPQRFFKRDVVRSGTCTVAVGGGLASTPTPTTTTYPIRLGCLLAPASDQEVK</sequence>
<dbReference type="EnsemblPlants" id="AET3Gv20788500.4">
    <property type="protein sequence ID" value="AET3Gv20788500.4"/>
    <property type="gene ID" value="AET3Gv20788500"/>
</dbReference>
<comment type="similarity">
    <text evidence="2">Belongs to the PC-esterase family. TBL subfamily.</text>
</comment>
<keyword evidence="5" id="KW-0735">Signal-anchor</keyword>
<proteinExistence type="inferred from homology"/>
<dbReference type="Pfam" id="PF14416">
    <property type="entry name" value="PMR5N"/>
    <property type="match status" value="1"/>
</dbReference>
<dbReference type="InterPro" id="IPR026057">
    <property type="entry name" value="TBL_C"/>
</dbReference>
<dbReference type="InterPro" id="IPR025846">
    <property type="entry name" value="TBL_N"/>
</dbReference>
<keyword evidence="3" id="KW-0808">Transferase</keyword>
<keyword evidence="4" id="KW-0812">Transmembrane</keyword>
<evidence type="ECO:0000313" key="13">
    <source>
        <dbReference type="EnsemblPlants" id="AET3Gv20788500.4"/>
    </source>
</evidence>
<dbReference type="Pfam" id="PF13839">
    <property type="entry name" value="PC-Esterase"/>
    <property type="match status" value="1"/>
</dbReference>
<evidence type="ECO:0000313" key="14">
    <source>
        <dbReference type="Proteomes" id="UP000015105"/>
    </source>
</evidence>
<evidence type="ECO:0000256" key="3">
    <source>
        <dbReference type="ARBA" id="ARBA00022679"/>
    </source>
</evidence>
<protein>
    <recommendedName>
        <fullName evidence="15">Trichome birefringence-like N-terminal domain-containing protein</fullName>
    </recommendedName>
</protein>
<reference evidence="13" key="3">
    <citation type="journal article" date="2017" name="Nature">
        <title>Genome sequence of the progenitor of the wheat D genome Aegilops tauschii.</title>
        <authorList>
            <person name="Luo M.C."/>
            <person name="Gu Y.Q."/>
            <person name="Puiu D."/>
            <person name="Wang H."/>
            <person name="Twardziok S.O."/>
            <person name="Deal K.R."/>
            <person name="Huo N."/>
            <person name="Zhu T."/>
            <person name="Wang L."/>
            <person name="Wang Y."/>
            <person name="McGuire P.E."/>
            <person name="Liu S."/>
            <person name="Long H."/>
            <person name="Ramasamy R.K."/>
            <person name="Rodriguez J.C."/>
            <person name="Van S.L."/>
            <person name="Yuan L."/>
            <person name="Wang Z."/>
            <person name="Xia Z."/>
            <person name="Xiao L."/>
            <person name="Anderson O.D."/>
            <person name="Ouyang S."/>
            <person name="Liang Y."/>
            <person name="Zimin A.V."/>
            <person name="Pertea G."/>
            <person name="Qi P."/>
            <person name="Bennetzen J.L."/>
            <person name="Dai X."/>
            <person name="Dawson M.W."/>
            <person name="Muller H.G."/>
            <person name="Kugler K."/>
            <person name="Rivarola-Duarte L."/>
            <person name="Spannagl M."/>
            <person name="Mayer K.F.X."/>
            <person name="Lu F.H."/>
            <person name="Bevan M.W."/>
            <person name="Leroy P."/>
            <person name="Li P."/>
            <person name="You F.M."/>
            <person name="Sun Q."/>
            <person name="Liu Z."/>
            <person name="Lyons E."/>
            <person name="Wicker T."/>
            <person name="Salzberg S.L."/>
            <person name="Devos K.M."/>
            <person name="Dvorak J."/>
        </authorList>
    </citation>
    <scope>NUCLEOTIDE SEQUENCE [LARGE SCALE GENOMIC DNA]</scope>
    <source>
        <strain evidence="13">cv. AL8/78</strain>
    </source>
</reference>
<evidence type="ECO:0000256" key="7">
    <source>
        <dbReference type="ARBA" id="ARBA00023034"/>
    </source>
</evidence>